<evidence type="ECO:0000256" key="2">
    <source>
        <dbReference type="ARBA" id="ARBA00002704"/>
    </source>
</evidence>
<proteinExistence type="inferred from homology"/>
<evidence type="ECO:0000313" key="9">
    <source>
        <dbReference type="Proteomes" id="UP000029858"/>
    </source>
</evidence>
<gene>
    <name evidence="8" type="ORF">IX56_08195</name>
</gene>
<protein>
    <recommendedName>
        <fullName evidence="7">5-hydroxyisourate hydrolase</fullName>
        <shortName evidence="7">HIU hydrolase</shortName>
        <shortName evidence="7">HIUHase</shortName>
        <ecNumber evidence="7">3.5.2.17</ecNumber>
    </recommendedName>
</protein>
<dbReference type="InterPro" id="IPR036817">
    <property type="entry name" value="Transthyretin/HIU_hydrolase_sf"/>
</dbReference>
<dbReference type="RefSeq" id="WP_036705685.1">
    <property type="nucleotide sequence ID" value="NZ_CP051542.1"/>
</dbReference>
<comment type="catalytic activity">
    <reaction evidence="1 7">
        <text>5-hydroxyisourate + H2O = 5-hydroxy-2-oxo-4-ureido-2,5-dihydro-1H-imidazole-5-carboxylate + H(+)</text>
        <dbReference type="Rhea" id="RHEA:23736"/>
        <dbReference type="ChEBI" id="CHEBI:15377"/>
        <dbReference type="ChEBI" id="CHEBI:15378"/>
        <dbReference type="ChEBI" id="CHEBI:18072"/>
        <dbReference type="ChEBI" id="CHEBI:58639"/>
        <dbReference type="EC" id="3.5.2.17"/>
    </reaction>
</comment>
<dbReference type="CDD" id="cd05822">
    <property type="entry name" value="TLP_HIUase"/>
    <property type="match status" value="1"/>
</dbReference>
<keyword evidence="5 7" id="KW-0659">Purine metabolism</keyword>
<evidence type="ECO:0000256" key="4">
    <source>
        <dbReference type="ARBA" id="ARBA00011881"/>
    </source>
</evidence>
<name>A0A099FWP6_9RHOB</name>
<accession>A0A099FWP6</accession>
<dbReference type="InterPro" id="IPR023416">
    <property type="entry name" value="Transthyretin/HIU_hydrolase_d"/>
</dbReference>
<dbReference type="SUPFAM" id="SSF49472">
    <property type="entry name" value="Transthyretin (synonym: prealbumin)"/>
    <property type="match status" value="1"/>
</dbReference>
<organism evidence="8 9">
    <name type="scientific">Paracoccus sanguinis</name>
    <dbReference type="NCBI Taxonomy" id="1545044"/>
    <lineage>
        <taxon>Bacteria</taxon>
        <taxon>Pseudomonadati</taxon>
        <taxon>Pseudomonadota</taxon>
        <taxon>Alphaproteobacteria</taxon>
        <taxon>Rhodobacterales</taxon>
        <taxon>Paracoccaceae</taxon>
        <taxon>Paracoccus</taxon>
    </lineage>
</organism>
<evidence type="ECO:0000256" key="7">
    <source>
        <dbReference type="RuleBase" id="RU361270"/>
    </source>
</evidence>
<evidence type="ECO:0000256" key="6">
    <source>
        <dbReference type="ARBA" id="ARBA00022801"/>
    </source>
</evidence>
<comment type="caution">
    <text evidence="8">The sequence shown here is derived from an EMBL/GenBank/DDBJ whole genome shotgun (WGS) entry which is preliminary data.</text>
</comment>
<reference evidence="8 9" key="2">
    <citation type="submission" date="2014-10" db="EMBL/GenBank/DDBJ databases">
        <title>Paracoccus sanguinis sp. nov., isolated from clinical specimens of New York State patients.</title>
        <authorList>
            <person name="Mingle L.A."/>
            <person name="Cole J.A."/>
            <person name="Lapierre P."/>
            <person name="Musser K.A."/>
        </authorList>
    </citation>
    <scope>NUCLEOTIDE SEQUENCE [LARGE SCALE GENOMIC DNA]</scope>
    <source>
        <strain evidence="8 9">5503</strain>
    </source>
</reference>
<dbReference type="Gene3D" id="2.60.40.180">
    <property type="entry name" value="Transthyretin/hydroxyisourate hydrolase domain"/>
    <property type="match status" value="1"/>
</dbReference>
<keyword evidence="6 7" id="KW-0378">Hydrolase</keyword>
<accession>A0A099GIJ1</accession>
<comment type="function">
    <text evidence="2">Catalyzes the hydrolysis of 5-hydroxyisourate (HIU) to 2-oxo-4-hydroxy-4-carboxy-5-ureidoimidazoline (OHCU).</text>
</comment>
<dbReference type="PROSITE" id="PS00768">
    <property type="entry name" value="TRANSTHYRETIN_1"/>
    <property type="match status" value="1"/>
</dbReference>
<dbReference type="EC" id="3.5.2.17" evidence="7"/>
<dbReference type="Proteomes" id="UP000029858">
    <property type="component" value="Unassembled WGS sequence"/>
</dbReference>
<dbReference type="InterPro" id="IPR014306">
    <property type="entry name" value="Hydroxyisourate_hydrolase"/>
</dbReference>
<reference evidence="8 9" key="1">
    <citation type="submission" date="2014-09" db="EMBL/GenBank/DDBJ databases">
        <authorList>
            <person name="McGinnis J.M."/>
            <person name="Wolfgang W.J."/>
        </authorList>
    </citation>
    <scope>NUCLEOTIDE SEQUENCE [LARGE SCALE GENOMIC DNA]</scope>
    <source>
        <strain evidence="8 9">5503</strain>
    </source>
</reference>
<dbReference type="PANTHER" id="PTHR10395">
    <property type="entry name" value="URICASE AND TRANSTHYRETIN-RELATED"/>
    <property type="match status" value="1"/>
</dbReference>
<comment type="similarity">
    <text evidence="3 7">Belongs to the transthyretin family. 5-hydroxyisourate hydrolase subfamily.</text>
</comment>
<dbReference type="EMBL" id="JRKQ01000034">
    <property type="protein sequence ID" value="KGJ22387.1"/>
    <property type="molecule type" value="Genomic_DNA"/>
</dbReference>
<evidence type="ECO:0000256" key="5">
    <source>
        <dbReference type="ARBA" id="ARBA00022631"/>
    </source>
</evidence>
<dbReference type="GO" id="GO:0033971">
    <property type="term" value="F:hydroxyisourate hydrolase activity"/>
    <property type="evidence" value="ECO:0007669"/>
    <property type="project" value="UniProtKB-EC"/>
</dbReference>
<dbReference type="InterPro" id="IPR023419">
    <property type="entry name" value="Transthyretin_CS"/>
</dbReference>
<sequence>MPGFLTTHVLDTAGGRPAAGMRITLYALDGERRQLAEVVTNADGRTDGPILPEATFRTGRYELVFHVGDWLDAQGHQAAGPRFLDEVPIRFGMAEDDHYHVPLLVSPYGFSTYRGS</sequence>
<evidence type="ECO:0000256" key="1">
    <source>
        <dbReference type="ARBA" id="ARBA00001043"/>
    </source>
</evidence>
<dbReference type="PROSITE" id="PS00769">
    <property type="entry name" value="TRANSTHYRETIN_2"/>
    <property type="match status" value="1"/>
</dbReference>
<evidence type="ECO:0000256" key="3">
    <source>
        <dbReference type="ARBA" id="ARBA00009850"/>
    </source>
</evidence>
<evidence type="ECO:0000313" key="8">
    <source>
        <dbReference type="EMBL" id="KGJ22387.1"/>
    </source>
</evidence>
<comment type="subunit">
    <text evidence="4 7">Homotetramer.</text>
</comment>
<dbReference type="GO" id="GO:0006144">
    <property type="term" value="P:purine nucleobase metabolic process"/>
    <property type="evidence" value="ECO:0007669"/>
    <property type="project" value="UniProtKB-KW"/>
</dbReference>
<dbReference type="InterPro" id="IPR023418">
    <property type="entry name" value="Thyroxine_BS"/>
</dbReference>
<dbReference type="Pfam" id="PF00576">
    <property type="entry name" value="Transthyretin"/>
    <property type="match status" value="1"/>
</dbReference>
<dbReference type="NCBIfam" id="TIGR02962">
    <property type="entry name" value="hdxy_isourate"/>
    <property type="match status" value="1"/>
</dbReference>
<dbReference type="AlphaFoldDB" id="A0A099FWP6"/>
<dbReference type="PANTHER" id="PTHR10395:SF7">
    <property type="entry name" value="5-HYDROXYISOURATE HYDROLASE"/>
    <property type="match status" value="1"/>
</dbReference>